<keyword evidence="4" id="KW-0460">Magnesium</keyword>
<dbReference type="InterPro" id="IPR008949">
    <property type="entry name" value="Isoprenoid_synthase_dom_sf"/>
</dbReference>
<feature type="domain" description="Terpene synthase metal-binding" evidence="7">
    <location>
        <begin position="47"/>
        <end position="284"/>
    </location>
</feature>
<evidence type="ECO:0000256" key="2">
    <source>
        <dbReference type="ARBA" id="ARBA00001946"/>
    </source>
</evidence>
<dbReference type="InterPro" id="IPR044814">
    <property type="entry name" value="Terpene_cyclase_plant_C1"/>
</dbReference>
<dbReference type="Gramene" id="KFK24576">
    <property type="protein sequence ID" value="KFK24576"/>
    <property type="gene ID" value="AALP_AAs45078U000300"/>
</dbReference>
<dbReference type="GO" id="GO:0016102">
    <property type="term" value="P:diterpenoid biosynthetic process"/>
    <property type="evidence" value="ECO:0007669"/>
    <property type="project" value="InterPro"/>
</dbReference>
<evidence type="ECO:0000313" key="9">
    <source>
        <dbReference type="Proteomes" id="UP000029120"/>
    </source>
</evidence>
<evidence type="ECO:0000256" key="4">
    <source>
        <dbReference type="ARBA" id="ARBA00022842"/>
    </source>
</evidence>
<reference evidence="9" key="1">
    <citation type="journal article" date="2015" name="Nat. Plants">
        <title>Genome expansion of Arabis alpina linked with retrotransposition and reduced symmetric DNA methylation.</title>
        <authorList>
            <person name="Willing E.M."/>
            <person name="Rawat V."/>
            <person name="Mandakova T."/>
            <person name="Maumus F."/>
            <person name="James G.V."/>
            <person name="Nordstroem K.J."/>
            <person name="Becker C."/>
            <person name="Warthmann N."/>
            <person name="Chica C."/>
            <person name="Szarzynska B."/>
            <person name="Zytnicki M."/>
            <person name="Albani M.C."/>
            <person name="Kiefer C."/>
            <person name="Bergonzi S."/>
            <person name="Castaings L."/>
            <person name="Mateos J.L."/>
            <person name="Berns M.C."/>
            <person name="Bujdoso N."/>
            <person name="Piofczyk T."/>
            <person name="de Lorenzo L."/>
            <person name="Barrero-Sicilia C."/>
            <person name="Mateos I."/>
            <person name="Piednoel M."/>
            <person name="Hagmann J."/>
            <person name="Chen-Min-Tao R."/>
            <person name="Iglesias-Fernandez R."/>
            <person name="Schuster S.C."/>
            <person name="Alonso-Blanco C."/>
            <person name="Roudier F."/>
            <person name="Carbonero P."/>
            <person name="Paz-Ares J."/>
            <person name="Davis S.J."/>
            <person name="Pecinka A."/>
            <person name="Quesneville H."/>
            <person name="Colot V."/>
            <person name="Lysak M.A."/>
            <person name="Weigel D."/>
            <person name="Coupland G."/>
            <person name="Schneeberger K."/>
        </authorList>
    </citation>
    <scope>NUCLEOTIDE SEQUENCE [LARGE SCALE GENOMIC DNA]</scope>
    <source>
        <strain evidence="9">cv. Pajares</strain>
    </source>
</reference>
<dbReference type="OMA" id="WIDVENT"/>
<dbReference type="Pfam" id="PF03936">
    <property type="entry name" value="Terpene_synth_C"/>
    <property type="match status" value="1"/>
</dbReference>
<comment type="cofactor">
    <cofactor evidence="2">
        <name>Mg(2+)</name>
        <dbReference type="ChEBI" id="CHEBI:18420"/>
    </cofactor>
</comment>
<keyword evidence="5" id="KW-0464">Manganese</keyword>
<proteinExistence type="predicted"/>
<dbReference type="PANTHER" id="PTHR31225:SF93">
    <property type="entry name" value="ALPHA-HUMULENE_(-)-(E)-BETA-CARYOPHYLLENE SYNTHASE"/>
    <property type="match status" value="1"/>
</dbReference>
<dbReference type="AlphaFoldDB" id="A0A087G3X4"/>
<gene>
    <name evidence="8" type="ORF">AALP_AAs45078U000300</name>
</gene>
<dbReference type="OrthoDB" id="1877784at2759"/>
<evidence type="ECO:0000256" key="3">
    <source>
        <dbReference type="ARBA" id="ARBA00022723"/>
    </source>
</evidence>
<evidence type="ECO:0000256" key="1">
    <source>
        <dbReference type="ARBA" id="ARBA00001936"/>
    </source>
</evidence>
<dbReference type="Gene3D" id="1.10.600.10">
    <property type="entry name" value="Farnesyl Diphosphate Synthase"/>
    <property type="match status" value="1"/>
</dbReference>
<evidence type="ECO:0000313" key="8">
    <source>
        <dbReference type="EMBL" id="KFK24576.1"/>
    </source>
</evidence>
<dbReference type="SFLD" id="SFLDG01019">
    <property type="entry name" value="Terpene_Cyclase_Like_1_C_Termi"/>
    <property type="match status" value="1"/>
</dbReference>
<dbReference type="InterPro" id="IPR050148">
    <property type="entry name" value="Terpene_synthase-like"/>
</dbReference>
<evidence type="ECO:0000256" key="6">
    <source>
        <dbReference type="ARBA" id="ARBA00023239"/>
    </source>
</evidence>
<sequence>MVAREYISYYEQEEGREEILLNFAKLSFNFCQLHYIQELKALTKWYNDLGLASKLPYIRDRIVECHFGSLGPYFEPHYSLGRLVVAKFIMLVVAVDDTYDAHATIPEVRALTECVQRWNIGANDKLSDYLRIVLESLFEAVGEIEREMRPKGRCYGVKQAVEKLKVLVKSYEDITKWARTGHVSTFDEYMKVGFKSGAMSDFTTYCFIGMEDINEKETFEWLNSNPLIIRALSFMSRLVNDVGTYETEISRGEVANGLNCYMKQHGVTKEEASIELRKMYRGNYKVLMEEFLNSNGHVQRQLLVRCLNIARLVDVYYTEGDGFTDPKGKTEHFMTSLYLHPIPLS</sequence>
<keyword evidence="3" id="KW-0479">Metal-binding</keyword>
<dbReference type="FunFam" id="1.10.600.10:FF:000007">
    <property type="entry name" value="Isoprene synthase, chloroplastic"/>
    <property type="match status" value="1"/>
</dbReference>
<accession>A0A087G3X4</accession>
<dbReference type="SFLD" id="SFLDS00005">
    <property type="entry name" value="Isoprenoid_Synthase_Type_I"/>
    <property type="match status" value="1"/>
</dbReference>
<dbReference type="SUPFAM" id="SSF48576">
    <property type="entry name" value="Terpenoid synthases"/>
    <property type="match status" value="1"/>
</dbReference>
<dbReference type="InterPro" id="IPR005630">
    <property type="entry name" value="Terpene_synthase_metal-bd"/>
</dbReference>
<protein>
    <recommendedName>
        <fullName evidence="7">Terpene synthase metal-binding domain-containing protein</fullName>
    </recommendedName>
</protein>
<dbReference type="InterPro" id="IPR034741">
    <property type="entry name" value="Terpene_cyclase-like_1_C"/>
</dbReference>
<dbReference type="GO" id="GO:0000287">
    <property type="term" value="F:magnesium ion binding"/>
    <property type="evidence" value="ECO:0007669"/>
    <property type="project" value="InterPro"/>
</dbReference>
<dbReference type="EMBL" id="KL967461">
    <property type="protein sequence ID" value="KFK24576.1"/>
    <property type="molecule type" value="Genomic_DNA"/>
</dbReference>
<dbReference type="GO" id="GO:0010333">
    <property type="term" value="F:terpene synthase activity"/>
    <property type="evidence" value="ECO:0007669"/>
    <property type="project" value="InterPro"/>
</dbReference>
<evidence type="ECO:0000259" key="7">
    <source>
        <dbReference type="Pfam" id="PF03936"/>
    </source>
</evidence>
<comment type="cofactor">
    <cofactor evidence="1">
        <name>Mn(2+)</name>
        <dbReference type="ChEBI" id="CHEBI:29035"/>
    </cofactor>
</comment>
<dbReference type="Proteomes" id="UP000029120">
    <property type="component" value="Unassembled WGS sequence"/>
</dbReference>
<name>A0A087G3X4_ARAAL</name>
<evidence type="ECO:0000256" key="5">
    <source>
        <dbReference type="ARBA" id="ARBA00023211"/>
    </source>
</evidence>
<dbReference type="PANTHER" id="PTHR31225">
    <property type="entry name" value="OS04G0344100 PROTEIN-RELATED"/>
    <property type="match status" value="1"/>
</dbReference>
<keyword evidence="9" id="KW-1185">Reference proteome</keyword>
<keyword evidence="6" id="KW-0456">Lyase</keyword>
<organism evidence="8 9">
    <name type="scientific">Arabis alpina</name>
    <name type="common">Alpine rock-cress</name>
    <dbReference type="NCBI Taxonomy" id="50452"/>
    <lineage>
        <taxon>Eukaryota</taxon>
        <taxon>Viridiplantae</taxon>
        <taxon>Streptophyta</taxon>
        <taxon>Embryophyta</taxon>
        <taxon>Tracheophyta</taxon>
        <taxon>Spermatophyta</taxon>
        <taxon>Magnoliopsida</taxon>
        <taxon>eudicotyledons</taxon>
        <taxon>Gunneridae</taxon>
        <taxon>Pentapetalae</taxon>
        <taxon>rosids</taxon>
        <taxon>malvids</taxon>
        <taxon>Brassicales</taxon>
        <taxon>Brassicaceae</taxon>
        <taxon>Arabideae</taxon>
        <taxon>Arabis</taxon>
    </lineage>
</organism>
<dbReference type="CDD" id="cd00684">
    <property type="entry name" value="Terpene_cyclase_plant_C1"/>
    <property type="match status" value="1"/>
</dbReference>
<dbReference type="eggNOG" id="ENOG502QUCN">
    <property type="taxonomic scope" value="Eukaryota"/>
</dbReference>